<keyword evidence="4 7" id="KW-1133">Transmembrane helix</keyword>
<comment type="subcellular location">
    <subcellularLocation>
        <location evidence="1">Cell membrane</location>
        <topology evidence="1">Multi-pass membrane protein</topology>
    </subcellularLocation>
</comment>
<dbReference type="OrthoDB" id="5244233at2"/>
<sequence length="329" mass="35492">MSSVPAGWYKDPADPSTQRYWDGDGWVGKAIPADAVPPDGPPPPEEPEPVVEPTPAVPETAAAPAYQQPGQPALPPGPPPGWAPQPPPPPGWQPPPGMQPPPGWQQPGSQPPPGWQPHPGAYPMHAYGYPVPEVRPHGMALAGLGQRLVARIIDILAVLLLNVVVNGYFVYLYLQDFTPIFRDYYDKVMAGETNPVIQQATPRMSTLSVAIVMIATLLWLLYEAPAISGSGQTLGKRLMRIKVVGIEKPGQIGFARAFTRWARLGMWTLFWWCGIGMLVQLLFALSPLFDPRLRQAWHDKAAGTVVVAVPAGAFPTVDAATRGDQPGGQ</sequence>
<dbReference type="PANTHER" id="PTHR36115:SF4">
    <property type="entry name" value="MEMBRANE PROTEIN"/>
    <property type="match status" value="1"/>
</dbReference>
<feature type="transmembrane region" description="Helical" evidence="7">
    <location>
        <begin position="204"/>
        <end position="222"/>
    </location>
</feature>
<dbReference type="RefSeq" id="WP_092551760.1">
    <property type="nucleotide sequence ID" value="NZ_BOMJ01000007.1"/>
</dbReference>
<evidence type="ECO:0000259" key="9">
    <source>
        <dbReference type="Pfam" id="PF10708"/>
    </source>
</evidence>
<evidence type="ECO:0000313" key="11">
    <source>
        <dbReference type="Proteomes" id="UP000198688"/>
    </source>
</evidence>
<keyword evidence="11" id="KW-1185">Reference proteome</keyword>
<accession>A0A1H2CZ15</accession>
<feature type="compositionally biased region" description="Pro residues" evidence="6">
    <location>
        <begin position="38"/>
        <end position="56"/>
    </location>
</feature>
<gene>
    <name evidence="10" type="ORF">SAMN04489716_7335</name>
</gene>
<keyword evidence="3 7" id="KW-0812">Transmembrane</keyword>
<organism evidence="10 11">
    <name type="scientific">Actinoplanes derwentensis</name>
    <dbReference type="NCBI Taxonomy" id="113562"/>
    <lineage>
        <taxon>Bacteria</taxon>
        <taxon>Bacillati</taxon>
        <taxon>Actinomycetota</taxon>
        <taxon>Actinomycetes</taxon>
        <taxon>Micromonosporales</taxon>
        <taxon>Micromonosporaceae</taxon>
        <taxon>Actinoplanes</taxon>
    </lineage>
</organism>
<feature type="transmembrane region" description="Helical" evidence="7">
    <location>
        <begin position="155"/>
        <end position="174"/>
    </location>
</feature>
<dbReference type="AlphaFoldDB" id="A0A1H2CZ15"/>
<reference evidence="10 11" key="1">
    <citation type="submission" date="2016-10" db="EMBL/GenBank/DDBJ databases">
        <authorList>
            <person name="de Groot N.N."/>
        </authorList>
    </citation>
    <scope>NUCLEOTIDE SEQUENCE [LARGE SCALE GENOMIC DNA]</scope>
    <source>
        <strain evidence="10 11">DSM 43941</strain>
    </source>
</reference>
<dbReference type="Proteomes" id="UP000198688">
    <property type="component" value="Chromosome I"/>
</dbReference>
<dbReference type="InterPro" id="IPR018929">
    <property type="entry name" value="DUF2510"/>
</dbReference>
<feature type="region of interest" description="Disordered" evidence="6">
    <location>
        <begin position="1"/>
        <end position="119"/>
    </location>
</feature>
<feature type="transmembrane region" description="Helical" evidence="7">
    <location>
        <begin position="269"/>
        <end position="289"/>
    </location>
</feature>
<feature type="domain" description="DUF2510" evidence="9">
    <location>
        <begin position="6"/>
        <end position="38"/>
    </location>
</feature>
<dbReference type="PANTHER" id="PTHR36115">
    <property type="entry name" value="PROLINE-RICH ANTIGEN HOMOLOG-RELATED"/>
    <property type="match status" value="1"/>
</dbReference>
<dbReference type="Pfam" id="PF06271">
    <property type="entry name" value="RDD"/>
    <property type="match status" value="1"/>
</dbReference>
<dbReference type="InterPro" id="IPR010432">
    <property type="entry name" value="RDD"/>
</dbReference>
<evidence type="ECO:0008006" key="12">
    <source>
        <dbReference type="Google" id="ProtNLM"/>
    </source>
</evidence>
<evidence type="ECO:0000256" key="3">
    <source>
        <dbReference type="ARBA" id="ARBA00022692"/>
    </source>
</evidence>
<feature type="compositionally biased region" description="Low complexity" evidence="6">
    <location>
        <begin position="57"/>
        <end position="71"/>
    </location>
</feature>
<evidence type="ECO:0000256" key="6">
    <source>
        <dbReference type="SAM" id="MobiDB-lite"/>
    </source>
</evidence>
<evidence type="ECO:0000256" key="4">
    <source>
        <dbReference type="ARBA" id="ARBA00022989"/>
    </source>
</evidence>
<proteinExistence type="predicted"/>
<dbReference type="STRING" id="113562.SAMN04489716_7335"/>
<protein>
    <recommendedName>
        <fullName evidence="12">RDD family protein</fullName>
    </recommendedName>
</protein>
<evidence type="ECO:0000256" key="7">
    <source>
        <dbReference type="SAM" id="Phobius"/>
    </source>
</evidence>
<evidence type="ECO:0000256" key="5">
    <source>
        <dbReference type="ARBA" id="ARBA00023136"/>
    </source>
</evidence>
<evidence type="ECO:0000256" key="2">
    <source>
        <dbReference type="ARBA" id="ARBA00022475"/>
    </source>
</evidence>
<keyword evidence="5 7" id="KW-0472">Membrane</keyword>
<keyword evidence="2" id="KW-1003">Cell membrane</keyword>
<feature type="domain" description="RDD" evidence="8">
    <location>
        <begin position="141"/>
        <end position="303"/>
    </location>
</feature>
<feature type="compositionally biased region" description="Pro residues" evidence="6">
    <location>
        <begin position="72"/>
        <end position="116"/>
    </location>
</feature>
<name>A0A1H2CZ15_9ACTN</name>
<dbReference type="Pfam" id="PF10708">
    <property type="entry name" value="DUF2510"/>
    <property type="match status" value="1"/>
</dbReference>
<dbReference type="InterPro" id="IPR051791">
    <property type="entry name" value="Pra-immunoreactive"/>
</dbReference>
<evidence type="ECO:0000259" key="8">
    <source>
        <dbReference type="Pfam" id="PF06271"/>
    </source>
</evidence>
<evidence type="ECO:0000256" key="1">
    <source>
        <dbReference type="ARBA" id="ARBA00004651"/>
    </source>
</evidence>
<dbReference type="EMBL" id="LT629758">
    <property type="protein sequence ID" value="SDT75549.1"/>
    <property type="molecule type" value="Genomic_DNA"/>
</dbReference>
<evidence type="ECO:0000313" key="10">
    <source>
        <dbReference type="EMBL" id="SDT75549.1"/>
    </source>
</evidence>
<dbReference type="GO" id="GO:0005886">
    <property type="term" value="C:plasma membrane"/>
    <property type="evidence" value="ECO:0007669"/>
    <property type="project" value="UniProtKB-SubCell"/>
</dbReference>